<dbReference type="Proteomes" id="UP001284547">
    <property type="component" value="Unassembled WGS sequence"/>
</dbReference>
<evidence type="ECO:0008006" key="3">
    <source>
        <dbReference type="Google" id="ProtNLM"/>
    </source>
</evidence>
<dbReference type="AlphaFoldDB" id="A0AAW8XHQ8"/>
<protein>
    <recommendedName>
        <fullName evidence="3">Prophage protein</fullName>
    </recommendedName>
</protein>
<name>A0AAW8XHQ8_9ENTR</name>
<reference evidence="1" key="1">
    <citation type="submission" date="2023-10" db="EMBL/GenBank/DDBJ databases">
        <title>Surveillance and assessment of the effects of hospital wastewater treatment on clearance of pathogenic bacterial and antimicrobial resistance genes.</title>
        <authorList>
            <person name="Wu Y."/>
        </authorList>
    </citation>
    <scope>NUCLEOTIDE SEQUENCE</scope>
    <source>
        <strain evidence="1">23-M-SRM-33-1</strain>
    </source>
</reference>
<gene>
    <name evidence="1" type="ORF">RZP41_05790</name>
</gene>
<dbReference type="RefSeq" id="WP_172969376.1">
    <property type="nucleotide sequence ID" value="NZ_JAOUTP010000002.1"/>
</dbReference>
<dbReference type="EMBL" id="JAWHZD010000002">
    <property type="protein sequence ID" value="MDV0840792.1"/>
    <property type="molecule type" value="Genomic_DNA"/>
</dbReference>
<evidence type="ECO:0000313" key="2">
    <source>
        <dbReference type="Proteomes" id="UP001284547"/>
    </source>
</evidence>
<organism evidence="1 2">
    <name type="scientific">Klebsiella quasipneumoniae subsp. quasipneumoniae</name>
    <dbReference type="NCBI Taxonomy" id="1667327"/>
    <lineage>
        <taxon>Bacteria</taxon>
        <taxon>Pseudomonadati</taxon>
        <taxon>Pseudomonadota</taxon>
        <taxon>Gammaproteobacteria</taxon>
        <taxon>Enterobacterales</taxon>
        <taxon>Enterobacteriaceae</taxon>
        <taxon>Klebsiella/Raoultella group</taxon>
        <taxon>Klebsiella</taxon>
        <taxon>Klebsiella pneumoniae complex</taxon>
    </lineage>
</organism>
<comment type="caution">
    <text evidence="1">The sequence shown here is derived from an EMBL/GenBank/DDBJ whole genome shotgun (WGS) entry which is preliminary data.</text>
</comment>
<accession>A0AAW8XHQ8</accession>
<evidence type="ECO:0000313" key="1">
    <source>
        <dbReference type="EMBL" id="MDV0840792.1"/>
    </source>
</evidence>
<sequence length="139" mass="15543">MKTPFPIEILETIAAGIAENTVLLELIYKNSNEDHETDCAIACLIRSMKKTLDTTNEYIKSLSDAPAPPQREHGESDITDDIFHATITARKLEELAHVYNEVYFTDGDNGKPAMYMASAIFDYAIKVCSELKNIEAKLN</sequence>
<proteinExistence type="predicted"/>